<dbReference type="PROSITE" id="PS51032">
    <property type="entry name" value="AP2_ERF"/>
    <property type="match status" value="2"/>
</dbReference>
<dbReference type="InterPro" id="IPR001471">
    <property type="entry name" value="AP2/ERF_dom"/>
</dbReference>
<proteinExistence type="predicted"/>
<organism evidence="8 9">
    <name type="scientific">Lolium multiflorum</name>
    <name type="common">Italian ryegrass</name>
    <name type="synonym">Lolium perenne subsp. multiflorum</name>
    <dbReference type="NCBI Taxonomy" id="4521"/>
    <lineage>
        <taxon>Eukaryota</taxon>
        <taxon>Viridiplantae</taxon>
        <taxon>Streptophyta</taxon>
        <taxon>Embryophyta</taxon>
        <taxon>Tracheophyta</taxon>
        <taxon>Spermatophyta</taxon>
        <taxon>Magnoliopsida</taxon>
        <taxon>Liliopsida</taxon>
        <taxon>Poales</taxon>
        <taxon>Poaceae</taxon>
        <taxon>BOP clade</taxon>
        <taxon>Pooideae</taxon>
        <taxon>Poodae</taxon>
        <taxon>Poeae</taxon>
        <taxon>Poeae Chloroplast Group 2 (Poeae type)</taxon>
        <taxon>Loliodinae</taxon>
        <taxon>Loliinae</taxon>
        <taxon>Lolium</taxon>
    </lineage>
</organism>
<feature type="domain" description="AP2/ERF" evidence="7">
    <location>
        <begin position="31"/>
        <end position="89"/>
    </location>
</feature>
<dbReference type="Pfam" id="PF00847">
    <property type="entry name" value="AP2"/>
    <property type="match status" value="1"/>
</dbReference>
<evidence type="ECO:0000256" key="5">
    <source>
        <dbReference type="ARBA" id="ARBA00023242"/>
    </source>
</evidence>
<evidence type="ECO:0000256" key="6">
    <source>
        <dbReference type="SAM" id="MobiDB-lite"/>
    </source>
</evidence>
<sequence>MSEVAAEKEVEALERRSKMKRARPESSTWTEVRGVYRLRSGRYGTSIWDQSRRTQVWLGSFGTVEDAAGAYAAAAAKLPGGRKRPMCRPKFRGVYRSPSGKYGALIVHSKGKARTWLGTFGTAEEAARAYDAAAVGLHGARAVTNFGPGRRVRVDPSTRHHDLSVAEWLQVEELLKDMDSIDDKEALIDAAAILHQIALAGHEDGIEARRRTDDDHY</sequence>
<dbReference type="GO" id="GO:0005634">
    <property type="term" value="C:nucleus"/>
    <property type="evidence" value="ECO:0007669"/>
    <property type="project" value="UniProtKB-SubCell"/>
</dbReference>
<dbReference type="InterPro" id="IPR016177">
    <property type="entry name" value="DNA-bd_dom_sf"/>
</dbReference>
<protein>
    <recommendedName>
        <fullName evidence="7">AP2/ERF domain-containing protein</fullName>
    </recommendedName>
</protein>
<dbReference type="Gene3D" id="3.30.730.10">
    <property type="entry name" value="AP2/ERF domain"/>
    <property type="match status" value="2"/>
</dbReference>
<dbReference type="PRINTS" id="PR00367">
    <property type="entry name" value="ETHRSPELEMNT"/>
</dbReference>
<evidence type="ECO:0000256" key="1">
    <source>
        <dbReference type="ARBA" id="ARBA00004123"/>
    </source>
</evidence>
<feature type="compositionally biased region" description="Basic and acidic residues" evidence="6">
    <location>
        <begin position="1"/>
        <end position="16"/>
    </location>
</feature>
<evidence type="ECO:0000256" key="2">
    <source>
        <dbReference type="ARBA" id="ARBA00023015"/>
    </source>
</evidence>
<keyword evidence="3" id="KW-0238">DNA-binding</keyword>
<evidence type="ECO:0000256" key="3">
    <source>
        <dbReference type="ARBA" id="ARBA00023125"/>
    </source>
</evidence>
<gene>
    <name evidence="8" type="ORF">QYE76_020433</name>
</gene>
<comment type="subcellular location">
    <subcellularLocation>
        <location evidence="1">Nucleus</location>
    </subcellularLocation>
</comment>
<feature type="domain" description="AP2/ERF" evidence="7">
    <location>
        <begin position="90"/>
        <end position="147"/>
    </location>
</feature>
<reference evidence="8" key="1">
    <citation type="submission" date="2023-07" db="EMBL/GenBank/DDBJ databases">
        <title>A chromosome-level genome assembly of Lolium multiflorum.</title>
        <authorList>
            <person name="Chen Y."/>
            <person name="Copetti D."/>
            <person name="Kolliker R."/>
            <person name="Studer B."/>
        </authorList>
    </citation>
    <scope>NUCLEOTIDE SEQUENCE</scope>
    <source>
        <strain evidence="8">02402/16</strain>
        <tissue evidence="8">Leaf</tissue>
    </source>
</reference>
<comment type="caution">
    <text evidence="8">The sequence shown here is derived from an EMBL/GenBank/DDBJ whole genome shotgun (WGS) entry which is preliminary data.</text>
</comment>
<dbReference type="SUPFAM" id="SSF54171">
    <property type="entry name" value="DNA-binding domain"/>
    <property type="match status" value="2"/>
</dbReference>
<dbReference type="SMART" id="SM00380">
    <property type="entry name" value="AP2"/>
    <property type="match status" value="2"/>
</dbReference>
<dbReference type="InterPro" id="IPR050913">
    <property type="entry name" value="AP2/ERF_ERF"/>
</dbReference>
<feature type="region of interest" description="Disordered" evidence="6">
    <location>
        <begin position="1"/>
        <end position="25"/>
    </location>
</feature>
<keyword evidence="2" id="KW-0805">Transcription regulation</keyword>
<dbReference type="Proteomes" id="UP001231189">
    <property type="component" value="Unassembled WGS sequence"/>
</dbReference>
<keyword evidence="4" id="KW-0804">Transcription</keyword>
<name>A0AAD8VRB6_LOLMU</name>
<dbReference type="PANTHER" id="PTHR31194">
    <property type="entry name" value="SHN SHINE , DNA BINDING / TRANSCRIPTION FACTOR"/>
    <property type="match status" value="1"/>
</dbReference>
<dbReference type="GO" id="GO:0003700">
    <property type="term" value="F:DNA-binding transcription factor activity"/>
    <property type="evidence" value="ECO:0007669"/>
    <property type="project" value="InterPro"/>
</dbReference>
<dbReference type="EMBL" id="JAUUTY010000006">
    <property type="protein sequence ID" value="KAK1614916.1"/>
    <property type="molecule type" value="Genomic_DNA"/>
</dbReference>
<dbReference type="GO" id="GO:0003677">
    <property type="term" value="F:DNA binding"/>
    <property type="evidence" value="ECO:0007669"/>
    <property type="project" value="UniProtKB-KW"/>
</dbReference>
<dbReference type="AlphaFoldDB" id="A0AAD8VRB6"/>
<keyword evidence="9" id="KW-1185">Reference proteome</keyword>
<evidence type="ECO:0000259" key="7">
    <source>
        <dbReference type="PROSITE" id="PS51032"/>
    </source>
</evidence>
<accession>A0AAD8VRB6</accession>
<dbReference type="PANTHER" id="PTHR31194:SF189">
    <property type="entry name" value="AP2_ERF DOMAIN-CONTAINING PROTEIN"/>
    <property type="match status" value="1"/>
</dbReference>
<evidence type="ECO:0000256" key="4">
    <source>
        <dbReference type="ARBA" id="ARBA00023163"/>
    </source>
</evidence>
<evidence type="ECO:0000313" key="8">
    <source>
        <dbReference type="EMBL" id="KAK1614916.1"/>
    </source>
</evidence>
<keyword evidence="5" id="KW-0539">Nucleus</keyword>
<evidence type="ECO:0000313" key="9">
    <source>
        <dbReference type="Proteomes" id="UP001231189"/>
    </source>
</evidence>
<dbReference type="InterPro" id="IPR036955">
    <property type="entry name" value="AP2/ERF_dom_sf"/>
</dbReference>